<evidence type="ECO:0000256" key="1">
    <source>
        <dbReference type="SAM" id="Coils"/>
    </source>
</evidence>
<dbReference type="SMART" id="SM00065">
    <property type="entry name" value="GAF"/>
    <property type="match status" value="1"/>
</dbReference>
<comment type="caution">
    <text evidence="5">The sequence shown here is derived from an EMBL/GenBank/DDBJ whole genome shotgun (WGS) entry which is preliminary data.</text>
</comment>
<dbReference type="PANTHER" id="PTHR43642">
    <property type="entry name" value="HYBRID SIGNAL TRANSDUCTION HISTIDINE KINASE G"/>
    <property type="match status" value="1"/>
</dbReference>
<dbReference type="RefSeq" id="WP_190969293.1">
    <property type="nucleotide sequence ID" value="NZ_JACJTB010000029.1"/>
</dbReference>
<dbReference type="InterPro" id="IPR000014">
    <property type="entry name" value="PAS"/>
</dbReference>
<dbReference type="Pfam" id="PF14516">
    <property type="entry name" value="AAA_35"/>
    <property type="match status" value="1"/>
</dbReference>
<dbReference type="EMBL" id="JACJTB010000029">
    <property type="protein sequence ID" value="MBD2596569.1"/>
    <property type="molecule type" value="Genomic_DNA"/>
</dbReference>
<dbReference type="InterPro" id="IPR011009">
    <property type="entry name" value="Kinase-like_dom_sf"/>
</dbReference>
<dbReference type="CDD" id="cd14014">
    <property type="entry name" value="STKc_PknB_like"/>
    <property type="match status" value="1"/>
</dbReference>
<evidence type="ECO:0000259" key="2">
    <source>
        <dbReference type="PROSITE" id="PS50011"/>
    </source>
</evidence>
<feature type="domain" description="PAS" evidence="3">
    <location>
        <begin position="1495"/>
        <end position="1531"/>
    </location>
</feature>
<dbReference type="InterPro" id="IPR041664">
    <property type="entry name" value="AAA_16"/>
</dbReference>
<reference evidence="5 6" key="1">
    <citation type="journal article" date="2020" name="ISME J.">
        <title>Comparative genomics reveals insights into cyanobacterial evolution and habitat adaptation.</title>
        <authorList>
            <person name="Chen M.Y."/>
            <person name="Teng W.K."/>
            <person name="Zhao L."/>
            <person name="Hu C.X."/>
            <person name="Zhou Y.K."/>
            <person name="Han B.P."/>
            <person name="Song L.R."/>
            <person name="Shu W.S."/>
        </authorList>
    </citation>
    <scope>NUCLEOTIDE SEQUENCE [LARGE SCALE GENOMIC DNA]</scope>
    <source>
        <strain evidence="5 6">FACHB-130</strain>
    </source>
</reference>
<dbReference type="SUPFAM" id="SSF52540">
    <property type="entry name" value="P-loop containing nucleoside triphosphate hydrolases"/>
    <property type="match status" value="2"/>
</dbReference>
<sequence length="2061" mass="234890">MIQIAGYDILDKIHEGTATVVYRGRKKRQQQPVIIKLFKSEYPTLEEITRLRHEYRILKDFVSERVVKAYKLEKYQNAFALILEDFGGQALSQILISKQLTVTECLQIAIALAETLIDLEKAAIIHKDIKPSNIIINVESEQVKLTDFGLSSRLFLEKPTIGNPNLLEGTLAYIAPEQTGRMNRSIDYRSDFYSLGVTLYEMLTGKLPFTNHDPLELVHCHIAKKPIPPKQYQHIPQAVSDIVMKLLAKNAEDRYQSPEGLKFDLETCLRQLQAGGDIKDFTPGQRDRGNQLLIPQKLYGRETEVSTLMDAFWRVSQGATEMMLVSGYSGIGKTSIVNEVHKPIVAARGYFIAGKFDQFKQDIPYAAFIQAFQELIRQLLTENERQIDIWKQKLLAAFGANGKVLIDVIPEVALIVGSQPDVPKLGTIESENRFNRIFQQFVNIFCQEKHPLVIFLDDLQWADSASLKLLKLLMTDDSSRYLFLIGAYRDNEVSPTHKFIQTLQKIRQKHTVIHTITVKPLLLTHIQQLIEDTLNQGSITNKIELLAELVFHKTQGNPFFLTQLLKSLYSENLLVYHVGTDSWHWDIQEIQTVGITDYNIVELIARNIRKLPLETQKLLQLAACIGNQFNLKVLSAVYDNSEIITANHLWSALQAGLILPLSSNYKIPLVFEEKESNLLRFSNTKINYKFLHDRVQQAAYSLIPETKRKTTHLRIGKLLLKNTSPETQKDNIFALVNQLNFGIDLLQTQIEKDELAQLNLLAGQKAKSATAYEAAVKYLNIGLQLLNSDSWISKYTLTLSLYLETAEAEYININLEQALFLCNQAIKKISHLLDAVKFHQLKIKIYLAKNQVDIVLDIGQQLLEMLGVALVKSPPAIDIEQLSRLSLMTDQYKLAAMEILMLLWPPACFAESSITIPILHTMIELSRQYGNSPPCIFAYAAYGQLIAWSVPDMNLGYQMGKLALQLLDKLNAKKYKSQSLLTVAISLTHHKEHIQATVNPIYEAIESGLEVGDIEYACHAANFYCAHIFFAAQHLDAVAQTQSEYIEFVSKFEQNHQLGLIKTCAQAVENLRNPSVGKTQLTGDILYEEEFINYVKSTKNTLPLFDVYAYKVWLCYLFEKYDECLQFVELTLQYSLFMQTGVLFRYNNWFYSLALLAKEQKKHEQETYIHQVEKNQEIMKYWAEHAPMNHRHKYQLVEAEKARVLGKTLSAMELYDLAIAGAKDNGYLQDEALAYELAAKFYLALGRQEIARTYMTKAHYSYICWGAIAKVKDLEAKYSQIILVSQKDLTLAKNQISTSSTTSSSSQLLDATTIIKASQTLASEIILENLLEKLMNIVIENAGAQTGFLILKQQEKLLIQAKGIVDNSKVVVYESFLAETSQQLPHSLINYVVRTREDVILTNAVHEGIFTTDNYVLQNKPKSVLCTPIIHQGELFGLLYLENNLAVGAFTTERLEVLKILSSQAAISIQNAQLYQNLKQEIQERQQAEEALRESEKKLTQILEAVPVGIFVVDPQGQADYANQTARKILAKENVDQSPTTELTEIYQAYLQGTAKHYPMEKQPIMRALHGESIVIDDLKLKLENKVIPLEVLATPIFDNKGEIIYAIAAFQDITQRQQAEAERAKFTQELAQKNTALQEATKQLAESNRNLEAKVQERTKELSQTLEILKATQAELVIENALLRSTEQTLAYEYQVGGSLPIDAPTYVVRQADRHLYKALKQGEFCYIFNARQMGKSSLRVQIMKRLQAENFACTAMDISEIGNQQLTLEQWYAGFIYMLASSLNILAQVNIRTWWREHELLSPVQHLSKFIDEIVLENLQQNIVIFIDEIDSLLNLNFAIDDFFILLRSFYNKRADLPKYKRLTFVLLGVAHPSQLILDKKRTPFNIGQAIQLSGFQLHEAQPLLQGLTERVGNAQNVLKEVLIWTGGQPFLTQKLCKLIRNSSTSIPQGSEASWIENLVQTQVIDNWEAQDEPEHLKTIRDRLLNIESQTLARLTLYREIWHQGKIVAVDNLEERELLLSGLVVKQQGNLRIHNRIYQFVFNADWIEQMLYKHTQKSN</sequence>
<gene>
    <name evidence="5" type="ORF">H6G74_19855</name>
</gene>
<dbReference type="SUPFAM" id="SSF56112">
    <property type="entry name" value="Protein kinase-like (PK-like)"/>
    <property type="match status" value="1"/>
</dbReference>
<dbReference type="Gene3D" id="3.40.50.300">
    <property type="entry name" value="P-loop containing nucleotide triphosphate hydrolases"/>
    <property type="match status" value="2"/>
</dbReference>
<dbReference type="Proteomes" id="UP000603457">
    <property type="component" value="Unassembled WGS sequence"/>
</dbReference>
<dbReference type="InterPro" id="IPR000719">
    <property type="entry name" value="Prot_kinase_dom"/>
</dbReference>
<dbReference type="PROSITE" id="PS00108">
    <property type="entry name" value="PROTEIN_KINASE_ST"/>
    <property type="match status" value="1"/>
</dbReference>
<evidence type="ECO:0000313" key="5">
    <source>
        <dbReference type="EMBL" id="MBD2596569.1"/>
    </source>
</evidence>
<dbReference type="PROSITE" id="PS50011">
    <property type="entry name" value="PROTEIN_KINASE_DOM"/>
    <property type="match status" value="1"/>
</dbReference>
<keyword evidence="1" id="KW-0175">Coiled coil</keyword>
<protein>
    <submittedName>
        <fullName evidence="5">AAA family ATPase</fullName>
    </submittedName>
</protein>
<dbReference type="InterPro" id="IPR027417">
    <property type="entry name" value="P-loop_NTPase"/>
</dbReference>
<feature type="coiled-coil region" evidence="1">
    <location>
        <begin position="1617"/>
        <end position="1662"/>
    </location>
</feature>
<dbReference type="InterPro" id="IPR029016">
    <property type="entry name" value="GAF-like_dom_sf"/>
</dbReference>
<evidence type="ECO:0000259" key="3">
    <source>
        <dbReference type="PROSITE" id="PS50112"/>
    </source>
</evidence>
<dbReference type="Pfam" id="PF01590">
    <property type="entry name" value="GAF"/>
    <property type="match status" value="1"/>
</dbReference>
<proteinExistence type="predicted"/>
<dbReference type="InterPro" id="IPR053159">
    <property type="entry name" value="Hybrid_Histidine_Kinase"/>
</dbReference>
<dbReference type="Gene3D" id="1.10.510.10">
    <property type="entry name" value="Transferase(Phosphotransferase) domain 1"/>
    <property type="match status" value="1"/>
</dbReference>
<organism evidence="5 6">
    <name type="scientific">Nostoc spongiaeforme FACHB-130</name>
    <dbReference type="NCBI Taxonomy" id="1357510"/>
    <lineage>
        <taxon>Bacteria</taxon>
        <taxon>Bacillati</taxon>
        <taxon>Cyanobacteriota</taxon>
        <taxon>Cyanophyceae</taxon>
        <taxon>Nostocales</taxon>
        <taxon>Nostocaceae</taxon>
        <taxon>Nostoc</taxon>
    </lineage>
</organism>
<dbReference type="SUPFAM" id="SSF55781">
    <property type="entry name" value="GAF domain-like"/>
    <property type="match status" value="1"/>
</dbReference>
<dbReference type="Gene3D" id="3.30.450.20">
    <property type="entry name" value="PAS domain"/>
    <property type="match status" value="1"/>
</dbReference>
<dbReference type="Pfam" id="PF08448">
    <property type="entry name" value="PAS_4"/>
    <property type="match status" value="1"/>
</dbReference>
<dbReference type="InterPro" id="IPR000700">
    <property type="entry name" value="PAS-assoc_C"/>
</dbReference>
<dbReference type="Gene3D" id="3.30.450.40">
    <property type="match status" value="1"/>
</dbReference>
<dbReference type="SUPFAM" id="SSF55785">
    <property type="entry name" value="PYP-like sensor domain (PAS domain)"/>
    <property type="match status" value="1"/>
</dbReference>
<feature type="coiled-coil region" evidence="1">
    <location>
        <begin position="1471"/>
        <end position="1505"/>
    </location>
</feature>
<dbReference type="PROSITE" id="PS50112">
    <property type="entry name" value="PAS"/>
    <property type="match status" value="1"/>
</dbReference>
<dbReference type="NCBIfam" id="TIGR00229">
    <property type="entry name" value="sensory_box"/>
    <property type="match status" value="1"/>
</dbReference>
<accession>A0ABR8G024</accession>
<dbReference type="SMART" id="SM00220">
    <property type="entry name" value="S_TKc"/>
    <property type="match status" value="1"/>
</dbReference>
<dbReference type="CDD" id="cd00130">
    <property type="entry name" value="PAS"/>
    <property type="match status" value="1"/>
</dbReference>
<feature type="domain" description="Protein kinase" evidence="2">
    <location>
        <begin position="7"/>
        <end position="269"/>
    </location>
</feature>
<dbReference type="InterPro" id="IPR008271">
    <property type="entry name" value="Ser/Thr_kinase_AS"/>
</dbReference>
<feature type="domain" description="PAC" evidence="4">
    <location>
        <begin position="1569"/>
        <end position="1626"/>
    </location>
</feature>
<dbReference type="PANTHER" id="PTHR43642:SF1">
    <property type="entry name" value="HYBRID SIGNAL TRANSDUCTION HISTIDINE KINASE G"/>
    <property type="match status" value="1"/>
</dbReference>
<dbReference type="Gene3D" id="3.30.200.20">
    <property type="entry name" value="Phosphorylase Kinase, domain 1"/>
    <property type="match status" value="1"/>
</dbReference>
<name>A0ABR8G024_9NOSO</name>
<evidence type="ECO:0000313" key="6">
    <source>
        <dbReference type="Proteomes" id="UP000603457"/>
    </source>
</evidence>
<dbReference type="InterPro" id="IPR013656">
    <property type="entry name" value="PAS_4"/>
</dbReference>
<dbReference type="Pfam" id="PF00069">
    <property type="entry name" value="Pkinase"/>
    <property type="match status" value="1"/>
</dbReference>
<dbReference type="InterPro" id="IPR003018">
    <property type="entry name" value="GAF"/>
</dbReference>
<dbReference type="InterPro" id="IPR035965">
    <property type="entry name" value="PAS-like_dom_sf"/>
</dbReference>
<dbReference type="PROSITE" id="PS50113">
    <property type="entry name" value="PAC"/>
    <property type="match status" value="1"/>
</dbReference>
<evidence type="ECO:0000259" key="4">
    <source>
        <dbReference type="PROSITE" id="PS50113"/>
    </source>
</evidence>
<keyword evidence="6" id="KW-1185">Reference proteome</keyword>
<dbReference type="Pfam" id="PF13191">
    <property type="entry name" value="AAA_16"/>
    <property type="match status" value="1"/>
</dbReference>